<dbReference type="EMBL" id="JBFAUK010000004">
    <property type="protein sequence ID" value="MEV5506403.1"/>
    <property type="molecule type" value="Genomic_DNA"/>
</dbReference>
<organism evidence="2 3">
    <name type="scientific">Streptomyces orinoci</name>
    <name type="common">Streptoverticillium orinoci</name>
    <dbReference type="NCBI Taxonomy" id="67339"/>
    <lineage>
        <taxon>Bacteria</taxon>
        <taxon>Bacillati</taxon>
        <taxon>Actinomycetota</taxon>
        <taxon>Actinomycetes</taxon>
        <taxon>Kitasatosporales</taxon>
        <taxon>Streptomycetaceae</taxon>
        <taxon>Streptomyces</taxon>
    </lineage>
</organism>
<accession>A0ABV3JUN8</accession>
<protein>
    <submittedName>
        <fullName evidence="2">DUF5682 family protein</fullName>
    </submittedName>
</protein>
<reference evidence="2 3" key="1">
    <citation type="submission" date="2024-06" db="EMBL/GenBank/DDBJ databases">
        <title>The Natural Products Discovery Center: Release of the First 8490 Sequenced Strains for Exploring Actinobacteria Biosynthetic Diversity.</title>
        <authorList>
            <person name="Kalkreuter E."/>
            <person name="Kautsar S.A."/>
            <person name="Yang D."/>
            <person name="Bader C.D."/>
            <person name="Teijaro C.N."/>
            <person name="Fluegel L."/>
            <person name="Davis C.M."/>
            <person name="Simpson J.R."/>
            <person name="Lauterbach L."/>
            <person name="Steele A.D."/>
            <person name="Gui C."/>
            <person name="Meng S."/>
            <person name="Li G."/>
            <person name="Viehrig K."/>
            <person name="Ye F."/>
            <person name="Su P."/>
            <person name="Kiefer A.F."/>
            <person name="Nichols A."/>
            <person name="Cepeda A.J."/>
            <person name="Yan W."/>
            <person name="Fan B."/>
            <person name="Jiang Y."/>
            <person name="Adhikari A."/>
            <person name="Zheng C.-J."/>
            <person name="Schuster L."/>
            <person name="Cowan T.M."/>
            <person name="Smanski M.J."/>
            <person name="Chevrette M.G."/>
            <person name="De Carvalho L.P.S."/>
            <person name="Shen B."/>
        </authorList>
    </citation>
    <scope>NUCLEOTIDE SEQUENCE [LARGE SCALE GENOMIC DNA]</scope>
    <source>
        <strain evidence="2 3">NPDC052347</strain>
    </source>
</reference>
<proteinExistence type="predicted"/>
<comment type="caution">
    <text evidence="2">The sequence shown here is derived from an EMBL/GenBank/DDBJ whole genome shotgun (WGS) entry which is preliminary data.</text>
</comment>
<dbReference type="RefSeq" id="WP_109282829.1">
    <property type="nucleotide sequence ID" value="NZ_JBFAUK010000004.1"/>
</dbReference>
<evidence type="ECO:0000313" key="3">
    <source>
        <dbReference type="Proteomes" id="UP001552594"/>
    </source>
</evidence>
<feature type="region of interest" description="Disordered" evidence="1">
    <location>
        <begin position="197"/>
        <end position="267"/>
    </location>
</feature>
<keyword evidence="3" id="KW-1185">Reference proteome</keyword>
<name>A0ABV3JUN8_STRON</name>
<dbReference type="PANTHER" id="PTHR30634:SF14">
    <property type="match status" value="1"/>
</dbReference>
<evidence type="ECO:0000313" key="2">
    <source>
        <dbReference type="EMBL" id="MEV5506403.1"/>
    </source>
</evidence>
<dbReference type="PANTHER" id="PTHR30634">
    <property type="entry name" value="OUTER MEMBRANE LOLAB LIPOPROTEIN INSERTION APPARATUS"/>
    <property type="match status" value="1"/>
</dbReference>
<gene>
    <name evidence="2" type="ORF">AB0L16_07975</name>
</gene>
<feature type="compositionally biased region" description="Low complexity" evidence="1">
    <location>
        <begin position="256"/>
        <end position="267"/>
    </location>
</feature>
<dbReference type="Proteomes" id="UP001552594">
    <property type="component" value="Unassembled WGS sequence"/>
</dbReference>
<sequence length="845" mass="89534">MTVALLGVRHHGPGSARAVRAALDQCAPRAVLIEGPPEADAIAHLAAEEEMRPPVALFAHAVDDPGHAVWWPFADFSPEWVALRWALAHGVPVRFIDLPAAVTLGRNEALQRAAAADPLGRLAEAAGYDDPERWWEDVIEHPPAAASPADALAPFQAVAEAMAVLRADEAGAEPGGGTGHGRGASHGMAAVSEMAWHGPDRRVSGTMTTGRGPEGPASGGGGADEPVRPAPGGIGAGRDAGRPASATSASGKCNLPASGGPASGAAGHDTIREAHMRLKLRQAQREFGDRIAVVCGAWHVPALSVRRTVAADRQLLKGPAKVKTAISWVPWTHRRLSRHSGYGAGITSPGWYRHLFHAPDRPLERWMTTVARLLRDEGHPVSSAHVIEAVRLAGTLAALRERPRPGLAETLDAVCAVMCEGSEVPLALVRDRLVIGDTLGEVPESAPAAPLRRDLTRLQRSLRLKPEADRREAEFDLRKDTDAARSRLLHRLRLLGVDWGTPVPSRGGLGTFRESWRLCWHPELSVRVAEAGVWGTTVETAATAKAATAAGRAVSLAEITTLAEQCLLAQLPDALPTVMRALADRAALDSEVAHLAQALPALVRSVRYGDVRRTDTGALAEVAAGIAERVFIGLPAACAGLDRDAAQEMRGHLDAVHRATALLDRPGMRRRWTDVLSALAEREGLPGEIRGRACRLLFDEGELDEERAARLMGLALSPGRAPAEAAAWIEGFAGGGGSGGMLLVHDKRLLTLIDTWLTGVTAEAFTDVLPLLRRTFSAHEPGVRRTLGRLVRSGRAAAADPNDRNPDAGLDPDRAAAVLPVMRLLLGLDTPQRAGQPAIQGTEAS</sequence>
<evidence type="ECO:0000256" key="1">
    <source>
        <dbReference type="SAM" id="MobiDB-lite"/>
    </source>
</evidence>
<dbReference type="InterPro" id="IPR050458">
    <property type="entry name" value="LolB"/>
</dbReference>
<dbReference type="Pfam" id="PF18934">
    <property type="entry name" value="DUF5682"/>
    <property type="match status" value="2"/>
</dbReference>
<dbReference type="InterPro" id="IPR043737">
    <property type="entry name" value="DUF5682"/>
</dbReference>